<gene>
    <name evidence="8" type="ORF">ABUE31_00110</name>
</gene>
<proteinExistence type="inferred from homology"/>
<dbReference type="PANTHER" id="PTHR13748">
    <property type="entry name" value="COBW-RELATED"/>
    <property type="match status" value="1"/>
</dbReference>
<dbReference type="RefSeq" id="WP_367721442.1">
    <property type="nucleotide sequence ID" value="NZ_JBFOCI010000001.1"/>
</dbReference>
<evidence type="ECO:0000256" key="1">
    <source>
        <dbReference type="ARBA" id="ARBA00022741"/>
    </source>
</evidence>
<comment type="similarity">
    <text evidence="4">Belongs to the SIMIBI class G3E GTPase family. ZNG1 subfamily.</text>
</comment>
<dbReference type="SMART" id="SM00833">
    <property type="entry name" value="CobW_C"/>
    <property type="match status" value="1"/>
</dbReference>
<organism evidence="8 9">
    <name type="scientific">Mesorhizobium marinum</name>
    <dbReference type="NCBI Taxonomy" id="3228790"/>
    <lineage>
        <taxon>Bacteria</taxon>
        <taxon>Pseudomonadati</taxon>
        <taxon>Pseudomonadota</taxon>
        <taxon>Alphaproteobacteria</taxon>
        <taxon>Hyphomicrobiales</taxon>
        <taxon>Phyllobacteriaceae</taxon>
        <taxon>Mesorhizobium</taxon>
    </lineage>
</organism>
<dbReference type="InterPro" id="IPR027417">
    <property type="entry name" value="P-loop_NTPase"/>
</dbReference>
<comment type="caution">
    <text evidence="8">The sequence shown here is derived from an EMBL/GenBank/DDBJ whole genome shotgun (WGS) entry which is preliminary data.</text>
</comment>
<keyword evidence="3" id="KW-0143">Chaperone</keyword>
<dbReference type="EMBL" id="JBFOCI010000001">
    <property type="protein sequence ID" value="MEW9804385.1"/>
    <property type="molecule type" value="Genomic_DNA"/>
</dbReference>
<dbReference type="SUPFAM" id="SSF90002">
    <property type="entry name" value="Hypothetical protein YjiA, C-terminal domain"/>
    <property type="match status" value="1"/>
</dbReference>
<dbReference type="Gene3D" id="3.40.50.300">
    <property type="entry name" value="P-loop containing nucleotide triphosphate hydrolases"/>
    <property type="match status" value="1"/>
</dbReference>
<keyword evidence="9" id="KW-1185">Reference proteome</keyword>
<dbReference type="CDD" id="cd03112">
    <property type="entry name" value="CobW-like"/>
    <property type="match status" value="1"/>
</dbReference>
<sequence length="310" mass="32793">MRLTLLGGFLGSGKTTWLRHHLHHGLFADAFVVVNEAAETSVDDALLSQSAELAVVSGGCACCEARDELVALLRSICDKRVSAESARPDRIVIETSGLADPAPIVAAIRSDPVLAHHIVISGIVVAVDAVYGLDQLRQEPLSRRQMELADLLVVTKLDEADEAALTRLLATLKAINPGAAISGAVKGSDVALPDHSGAEPEELDALGEAAGGLPIRALKLDIGEDIDWTAFSVWLSALIHARGDDILRVKGVVTAPSGRLLLQSVRKIVQSPEILPADAAGDDNSLVFIGRGFRAEQLDRSLRHFAGLRG</sequence>
<dbReference type="Pfam" id="PF07683">
    <property type="entry name" value="CobW_C"/>
    <property type="match status" value="1"/>
</dbReference>
<feature type="domain" description="CobW C-terminal" evidence="7">
    <location>
        <begin position="215"/>
        <end position="306"/>
    </location>
</feature>
<dbReference type="PANTHER" id="PTHR13748:SF62">
    <property type="entry name" value="COBW DOMAIN-CONTAINING PROTEIN"/>
    <property type="match status" value="1"/>
</dbReference>
<evidence type="ECO:0000256" key="6">
    <source>
        <dbReference type="ARBA" id="ARBA00049117"/>
    </source>
</evidence>
<evidence type="ECO:0000256" key="2">
    <source>
        <dbReference type="ARBA" id="ARBA00022801"/>
    </source>
</evidence>
<evidence type="ECO:0000256" key="3">
    <source>
        <dbReference type="ARBA" id="ARBA00023186"/>
    </source>
</evidence>
<dbReference type="InterPro" id="IPR011629">
    <property type="entry name" value="CobW-like_C"/>
</dbReference>
<comment type="function">
    <text evidence="5">Zinc chaperone that directly transfers zinc cofactor to target proteins, thereby activating them. Zinc is transferred from the CXCC motif in the GTPase domain to the zinc binding site in target proteins in a process requiring GTP hydrolysis.</text>
</comment>
<dbReference type="Pfam" id="PF02492">
    <property type="entry name" value="cobW"/>
    <property type="match status" value="1"/>
</dbReference>
<dbReference type="InterPro" id="IPR003495">
    <property type="entry name" value="CobW/HypB/UreG_nucleotide-bd"/>
</dbReference>
<evidence type="ECO:0000313" key="8">
    <source>
        <dbReference type="EMBL" id="MEW9804385.1"/>
    </source>
</evidence>
<comment type="catalytic activity">
    <reaction evidence="6">
        <text>GTP + H2O = GDP + phosphate + H(+)</text>
        <dbReference type="Rhea" id="RHEA:19669"/>
        <dbReference type="ChEBI" id="CHEBI:15377"/>
        <dbReference type="ChEBI" id="CHEBI:15378"/>
        <dbReference type="ChEBI" id="CHEBI:37565"/>
        <dbReference type="ChEBI" id="CHEBI:43474"/>
        <dbReference type="ChEBI" id="CHEBI:58189"/>
    </reaction>
    <physiologicalReaction direction="left-to-right" evidence="6">
        <dbReference type="Rhea" id="RHEA:19670"/>
    </physiologicalReaction>
</comment>
<dbReference type="SUPFAM" id="SSF52540">
    <property type="entry name" value="P-loop containing nucleoside triphosphate hydrolases"/>
    <property type="match status" value="1"/>
</dbReference>
<reference evidence="8 9" key="1">
    <citation type="submission" date="2024-06" db="EMBL/GenBank/DDBJ databases">
        <authorList>
            <person name="Tuo L."/>
        </authorList>
    </citation>
    <scope>NUCLEOTIDE SEQUENCE [LARGE SCALE GENOMIC DNA]</scope>
    <source>
        <strain evidence="8 9">ZMM04-5</strain>
    </source>
</reference>
<keyword evidence="1" id="KW-0547">Nucleotide-binding</keyword>
<protein>
    <submittedName>
        <fullName evidence="8">GTP-binding protein</fullName>
    </submittedName>
</protein>
<dbReference type="InterPro" id="IPR051316">
    <property type="entry name" value="Zinc-reg_GTPase_activator"/>
</dbReference>
<accession>A0ABV3QUC6</accession>
<dbReference type="Proteomes" id="UP001556196">
    <property type="component" value="Unassembled WGS sequence"/>
</dbReference>
<keyword evidence="2" id="KW-0378">Hydrolase</keyword>
<name>A0ABV3QUC6_9HYPH</name>
<dbReference type="InterPro" id="IPR036627">
    <property type="entry name" value="CobW-likC_sf"/>
</dbReference>
<evidence type="ECO:0000259" key="7">
    <source>
        <dbReference type="SMART" id="SM00833"/>
    </source>
</evidence>
<dbReference type="Gene3D" id="3.30.1220.10">
    <property type="entry name" value="CobW-like, C-terminal domain"/>
    <property type="match status" value="1"/>
</dbReference>
<evidence type="ECO:0000256" key="5">
    <source>
        <dbReference type="ARBA" id="ARBA00045658"/>
    </source>
</evidence>
<evidence type="ECO:0000256" key="4">
    <source>
        <dbReference type="ARBA" id="ARBA00034320"/>
    </source>
</evidence>
<evidence type="ECO:0000313" key="9">
    <source>
        <dbReference type="Proteomes" id="UP001556196"/>
    </source>
</evidence>